<feature type="compositionally biased region" description="Basic and acidic residues" evidence="1">
    <location>
        <begin position="128"/>
        <end position="146"/>
    </location>
</feature>
<reference evidence="2" key="1">
    <citation type="journal article" date="2002" name="Nature">
        <title>The genome sequence and structure of rice chromosome 1.</title>
        <authorList>
            <person name="Sasaki T."/>
            <person name="Matsumoto T."/>
            <person name="Yamamoto K."/>
            <person name="Sakata K."/>
            <person name="Baba T."/>
            <person name="Katayose Y."/>
            <person name="Wu J."/>
            <person name="Niimura Y."/>
            <person name="Cheng Z."/>
            <person name="Nagamura Y."/>
            <person name="Antonio B.A."/>
            <person name="Kanamori H."/>
            <person name="Hosokawa S."/>
            <person name="Masukawa M."/>
            <person name="Arikawa K."/>
            <person name="Chiden Y."/>
            <person name="Hayashi M."/>
            <person name="Okamoto M."/>
            <person name="Ando T."/>
            <person name="Aoki H."/>
            <person name="Arita K."/>
            <person name="Hamada M."/>
            <person name="Harada C."/>
            <person name="Hijishita S."/>
            <person name="Honda M."/>
            <person name="Ichikawa Y."/>
            <person name="Idonuma A."/>
            <person name="Iijima M."/>
            <person name="Ikeda M."/>
            <person name="Ikeno M."/>
            <person name="Itoh S."/>
            <person name="Itoh T."/>
            <person name="Itoh Y."/>
            <person name="Itoh Y."/>
            <person name="Iwabuchi A."/>
            <person name="Kamiya K."/>
            <person name="Karasawa W."/>
            <person name="Katagiri S."/>
            <person name="Kikuta A."/>
            <person name="Kobayashi N."/>
            <person name="Kono I."/>
            <person name="Machita K."/>
            <person name="Maehara T."/>
            <person name="Mizuno H."/>
            <person name="Mizubayashi T."/>
            <person name="Mukai Y."/>
            <person name="Nagasaki H."/>
            <person name="Nakashima M."/>
            <person name="Nakama Y."/>
            <person name="Nakamichi Y."/>
            <person name="Nakamura M."/>
            <person name="Namiki N."/>
            <person name="Negishi M."/>
            <person name="Ohta I."/>
            <person name="Ono N."/>
            <person name="Saji S."/>
            <person name="Sakai K."/>
            <person name="Shibata M."/>
            <person name="Shimokawa T."/>
            <person name="Shomura A."/>
            <person name="Song J."/>
            <person name="Takazaki Y."/>
            <person name="Terasawa K."/>
            <person name="Tsuji K."/>
            <person name="Waki K."/>
            <person name="Yamagata H."/>
            <person name="Yamane H."/>
            <person name="Yoshiki S."/>
            <person name="Yoshihara R."/>
            <person name="Yukawa K."/>
            <person name="Zhong H."/>
            <person name="Iwama H."/>
            <person name="Endo T."/>
            <person name="Ito H."/>
            <person name="Hahn J.H."/>
            <person name="Kim H.I."/>
            <person name="Eun M.Y."/>
            <person name="Yano M."/>
            <person name="Jiang J."/>
            <person name="Gojobori T."/>
        </authorList>
    </citation>
    <scope>NUCLEOTIDE SEQUENCE [LARGE SCALE GENOMIC DNA]</scope>
</reference>
<proteinExistence type="predicted"/>
<organism evidence="2">
    <name type="scientific">Oryza sativa subsp. japonica</name>
    <name type="common">Rice</name>
    <dbReference type="NCBI Taxonomy" id="39947"/>
    <lineage>
        <taxon>Eukaryota</taxon>
        <taxon>Viridiplantae</taxon>
        <taxon>Streptophyta</taxon>
        <taxon>Embryophyta</taxon>
        <taxon>Tracheophyta</taxon>
        <taxon>Spermatophyta</taxon>
        <taxon>Magnoliopsida</taxon>
        <taxon>Liliopsida</taxon>
        <taxon>Poales</taxon>
        <taxon>Poaceae</taxon>
        <taxon>BOP clade</taxon>
        <taxon>Oryzoideae</taxon>
        <taxon>Oryzeae</taxon>
        <taxon>Oryzinae</taxon>
        <taxon>Oryza</taxon>
        <taxon>Oryza sativa</taxon>
    </lineage>
</organism>
<evidence type="ECO:0000313" key="2">
    <source>
        <dbReference type="EMBL" id="BAD87934.1"/>
    </source>
</evidence>
<gene>
    <name evidence="2" type="primary">B1110C07.39</name>
</gene>
<evidence type="ECO:0000256" key="1">
    <source>
        <dbReference type="SAM" id="MobiDB-lite"/>
    </source>
</evidence>
<feature type="compositionally biased region" description="Low complexity" evidence="1">
    <location>
        <begin position="93"/>
        <end position="106"/>
    </location>
</feature>
<protein>
    <submittedName>
        <fullName evidence="2">Uncharacterized protein</fullName>
    </submittedName>
</protein>
<name>Q5JKS4_ORYSJ</name>
<feature type="compositionally biased region" description="Polar residues" evidence="1">
    <location>
        <begin position="165"/>
        <end position="176"/>
    </location>
</feature>
<feature type="compositionally biased region" description="Basic and acidic residues" evidence="1">
    <location>
        <begin position="70"/>
        <end position="79"/>
    </location>
</feature>
<sequence length="176" mass="19721">MGAALRSRRRQWRTSPRVPVANELATTSDYLRPSAAALGIDANGGCRRNAGWVQALGKLELAAMKDDADGMLSQKERRTLPPPYYAHRRYPTRRLPSLHHPLSRSLAATPSSVAGDLPGLLKKRREEKRRDEKKEKKREKRADAGRRKVSKGILCPQEDIHSLGVPQQRSQTLSVL</sequence>
<dbReference type="EMBL" id="AP003902">
    <property type="protein sequence ID" value="BAD87934.1"/>
    <property type="molecule type" value="Genomic_DNA"/>
</dbReference>
<feature type="region of interest" description="Disordered" evidence="1">
    <location>
        <begin position="70"/>
        <end position="176"/>
    </location>
</feature>
<dbReference type="Proteomes" id="UP000817658">
    <property type="component" value="Chromosome 1"/>
</dbReference>
<accession>Q5JKS4</accession>
<dbReference type="AlphaFoldDB" id="Q5JKS4"/>